<feature type="signal peptide" evidence="1">
    <location>
        <begin position="1"/>
        <end position="34"/>
    </location>
</feature>
<evidence type="ECO:0000313" key="3">
    <source>
        <dbReference type="Proteomes" id="UP001596039"/>
    </source>
</evidence>
<gene>
    <name evidence="2" type="ORF">ACFPJ4_14785</name>
</gene>
<name>A0ABW0NW38_9MICO</name>
<organism evidence="2 3">
    <name type="scientific">Lysinimonas soli</name>
    <dbReference type="NCBI Taxonomy" id="1074233"/>
    <lineage>
        <taxon>Bacteria</taxon>
        <taxon>Bacillati</taxon>
        <taxon>Actinomycetota</taxon>
        <taxon>Actinomycetes</taxon>
        <taxon>Micrococcales</taxon>
        <taxon>Microbacteriaceae</taxon>
        <taxon>Lysinimonas</taxon>
    </lineage>
</organism>
<feature type="chain" id="PRO_5046242429" description="DUF3558 domain-containing protein" evidence="1">
    <location>
        <begin position="35"/>
        <end position="180"/>
    </location>
</feature>
<protein>
    <recommendedName>
        <fullName evidence="4">DUF3558 domain-containing protein</fullName>
    </recommendedName>
</protein>
<evidence type="ECO:0000313" key="2">
    <source>
        <dbReference type="EMBL" id="MFC5503512.1"/>
    </source>
</evidence>
<reference evidence="3" key="1">
    <citation type="journal article" date="2019" name="Int. J. Syst. Evol. Microbiol.">
        <title>The Global Catalogue of Microorganisms (GCM) 10K type strain sequencing project: providing services to taxonomists for standard genome sequencing and annotation.</title>
        <authorList>
            <consortium name="The Broad Institute Genomics Platform"/>
            <consortium name="The Broad Institute Genome Sequencing Center for Infectious Disease"/>
            <person name="Wu L."/>
            <person name="Ma J."/>
        </authorList>
    </citation>
    <scope>NUCLEOTIDE SEQUENCE [LARGE SCALE GENOMIC DNA]</scope>
    <source>
        <strain evidence="3">CGMCC 4.6997</strain>
    </source>
</reference>
<accession>A0ABW0NW38</accession>
<evidence type="ECO:0008006" key="4">
    <source>
        <dbReference type="Google" id="ProtNLM"/>
    </source>
</evidence>
<comment type="caution">
    <text evidence="2">The sequence shown here is derived from an EMBL/GenBank/DDBJ whole genome shotgun (WGS) entry which is preliminary data.</text>
</comment>
<keyword evidence="3" id="KW-1185">Reference proteome</keyword>
<dbReference type="RefSeq" id="WP_386741221.1">
    <property type="nucleotide sequence ID" value="NZ_JBHSMG010000005.1"/>
</dbReference>
<evidence type="ECO:0000256" key="1">
    <source>
        <dbReference type="SAM" id="SignalP"/>
    </source>
</evidence>
<sequence>MFPLPFRALATVPVLAVAVLLVSCSASPKLPANAGDAGAVNPSATPSSARPVDVTKLDACTILMQADAETLIGTKLTEPQRASNSDVASCTYPGDPNGPTAQVEIYIGDGAKQQLDIDKDKLQHAFTQPAGLGDEAWQEDGMIWARTGSTWVSIRIVTLDDAAGFVVPLQTAMATALGRL</sequence>
<dbReference type="PROSITE" id="PS51257">
    <property type="entry name" value="PROKAR_LIPOPROTEIN"/>
    <property type="match status" value="1"/>
</dbReference>
<dbReference type="EMBL" id="JBHSMG010000005">
    <property type="protein sequence ID" value="MFC5503512.1"/>
    <property type="molecule type" value="Genomic_DNA"/>
</dbReference>
<proteinExistence type="predicted"/>
<keyword evidence="1" id="KW-0732">Signal</keyword>
<dbReference type="Proteomes" id="UP001596039">
    <property type="component" value="Unassembled WGS sequence"/>
</dbReference>